<evidence type="ECO:0000256" key="1">
    <source>
        <dbReference type="ARBA" id="ARBA00004651"/>
    </source>
</evidence>
<dbReference type="Pfam" id="PF01757">
    <property type="entry name" value="Acyl_transf_3"/>
    <property type="match status" value="1"/>
</dbReference>
<dbReference type="RefSeq" id="WP_228461700.1">
    <property type="nucleotide sequence ID" value="NZ_BJOV01000005.1"/>
</dbReference>
<dbReference type="GO" id="GO:0009246">
    <property type="term" value="P:enterobacterial common antigen biosynthetic process"/>
    <property type="evidence" value="ECO:0007669"/>
    <property type="project" value="TreeGrafter"/>
</dbReference>
<feature type="transmembrane region" description="Helical" evidence="7">
    <location>
        <begin position="317"/>
        <end position="340"/>
    </location>
</feature>
<keyword evidence="4 7" id="KW-0812">Transmembrane</keyword>
<protein>
    <submittedName>
        <fullName evidence="9">Acyltransferase</fullName>
    </submittedName>
</protein>
<gene>
    <name evidence="9" type="ORF">nbrc107696_42960</name>
</gene>
<feature type="transmembrane region" description="Helical" evidence="7">
    <location>
        <begin position="101"/>
        <end position="122"/>
    </location>
</feature>
<feature type="transmembrane region" description="Helical" evidence="7">
    <location>
        <begin position="72"/>
        <end position="89"/>
    </location>
</feature>
<evidence type="ECO:0000256" key="7">
    <source>
        <dbReference type="SAM" id="Phobius"/>
    </source>
</evidence>
<evidence type="ECO:0000313" key="9">
    <source>
        <dbReference type="EMBL" id="GEE03850.1"/>
    </source>
</evidence>
<dbReference type="AlphaFoldDB" id="A0A7I9VFQ7"/>
<dbReference type="GO" id="GO:0016413">
    <property type="term" value="F:O-acetyltransferase activity"/>
    <property type="evidence" value="ECO:0007669"/>
    <property type="project" value="TreeGrafter"/>
</dbReference>
<feature type="transmembrane region" description="Helical" evidence="7">
    <location>
        <begin position="32"/>
        <end position="52"/>
    </location>
</feature>
<evidence type="ECO:0000259" key="8">
    <source>
        <dbReference type="Pfam" id="PF01757"/>
    </source>
</evidence>
<keyword evidence="3" id="KW-1003">Cell membrane</keyword>
<feature type="transmembrane region" description="Helical" evidence="7">
    <location>
        <begin position="178"/>
        <end position="198"/>
    </location>
</feature>
<feature type="transmembrane region" description="Helical" evidence="7">
    <location>
        <begin position="247"/>
        <end position="265"/>
    </location>
</feature>
<keyword evidence="5 7" id="KW-1133">Transmembrane helix</keyword>
<comment type="similarity">
    <text evidence="2">Belongs to the acyltransferase 3 family.</text>
</comment>
<feature type="domain" description="Acyltransferase 3" evidence="8">
    <location>
        <begin position="31"/>
        <end position="374"/>
    </location>
</feature>
<evidence type="ECO:0000256" key="4">
    <source>
        <dbReference type="ARBA" id="ARBA00022692"/>
    </source>
</evidence>
<dbReference type="GO" id="GO:0005886">
    <property type="term" value="C:plasma membrane"/>
    <property type="evidence" value="ECO:0007669"/>
    <property type="project" value="UniProtKB-SubCell"/>
</dbReference>
<feature type="transmembrane region" description="Helical" evidence="7">
    <location>
        <begin position="218"/>
        <end position="235"/>
    </location>
</feature>
<comment type="caution">
    <text evidence="9">The sequence shown here is derived from an EMBL/GenBank/DDBJ whole genome shotgun (WGS) entry which is preliminary data.</text>
</comment>
<keyword evidence="9" id="KW-0012">Acyltransferase</keyword>
<dbReference type="PANTHER" id="PTHR40074">
    <property type="entry name" value="O-ACETYLTRANSFERASE WECH"/>
    <property type="match status" value="1"/>
</dbReference>
<keyword evidence="10" id="KW-1185">Reference proteome</keyword>
<feature type="transmembrane region" description="Helical" evidence="7">
    <location>
        <begin position="360"/>
        <end position="379"/>
    </location>
</feature>
<feature type="transmembrane region" description="Helical" evidence="7">
    <location>
        <begin position="285"/>
        <end position="305"/>
    </location>
</feature>
<comment type="subcellular location">
    <subcellularLocation>
        <location evidence="1">Cell membrane</location>
        <topology evidence="1">Multi-pass membrane protein</topology>
    </subcellularLocation>
</comment>
<dbReference type="EMBL" id="BJOV01000005">
    <property type="protein sequence ID" value="GEE03850.1"/>
    <property type="molecule type" value="Genomic_DNA"/>
</dbReference>
<evidence type="ECO:0000313" key="10">
    <source>
        <dbReference type="Proteomes" id="UP000444960"/>
    </source>
</evidence>
<evidence type="ECO:0000256" key="5">
    <source>
        <dbReference type="ARBA" id="ARBA00022989"/>
    </source>
</evidence>
<evidence type="ECO:0000256" key="2">
    <source>
        <dbReference type="ARBA" id="ARBA00007400"/>
    </source>
</evidence>
<dbReference type="InterPro" id="IPR002656">
    <property type="entry name" value="Acyl_transf_3_dom"/>
</dbReference>
<dbReference type="PANTHER" id="PTHR40074:SF2">
    <property type="entry name" value="O-ACETYLTRANSFERASE WECH"/>
    <property type="match status" value="1"/>
</dbReference>
<feature type="transmembrane region" description="Helical" evidence="7">
    <location>
        <begin position="151"/>
        <end position="171"/>
    </location>
</feature>
<evidence type="ECO:0000256" key="3">
    <source>
        <dbReference type="ARBA" id="ARBA00022475"/>
    </source>
</evidence>
<evidence type="ECO:0000256" key="6">
    <source>
        <dbReference type="ARBA" id="ARBA00023136"/>
    </source>
</evidence>
<keyword evidence="9" id="KW-0808">Transferase</keyword>
<reference evidence="10" key="1">
    <citation type="submission" date="2019-06" db="EMBL/GenBank/DDBJ databases">
        <title>Gordonia isolated from sludge of a wastewater treatment plant.</title>
        <authorList>
            <person name="Tamura T."/>
            <person name="Aoyama K."/>
            <person name="Kang Y."/>
            <person name="Saito S."/>
            <person name="Akiyama N."/>
            <person name="Yazawa K."/>
            <person name="Gonoi T."/>
            <person name="Mikami Y."/>
        </authorList>
    </citation>
    <scope>NUCLEOTIDE SEQUENCE [LARGE SCALE GENOMIC DNA]</scope>
    <source>
        <strain evidence="10">NBRC 107696</strain>
    </source>
</reference>
<proteinExistence type="inferred from homology"/>
<keyword evidence="6 7" id="KW-0472">Membrane</keyword>
<sequence length="405" mass="45044">MQQTISRPVVVERAVEERTAPQRPPRALTADFVRVVLFTCVVIAHSVNGIAYGPDELQATSLLGVMLHVTRYGFVAVTLFVLVLSTRGRTVSPVTFWRRRFGLVVGPYLVWSVIYMVSPHLIGRDDPFPSAGSFVGDTAHAIATGEAKYQLYFLLISMQIYLAFPVLAWLFKRTENRPWWVVGTAAVIQVGMFSVYQYLPRPTGPVWNVVYENLWKTLPMYALFIAIGGVAAQHYEQLEEWLREHTLGVVVACAAGAAVSIVWFFCATSFDDVPPGVTSPWNAAFLPWWVASFVLLWLGATWWDAMRRAGHRVGARTVSAATLRAFGVFAVHPLILDLLARFGFFGELFARFPDSGTARGAALVAATLLLSLLAVEVLLRTPFSKWLVARDRIPMRRQTPTPTTA</sequence>
<organism evidence="9 10">
    <name type="scientific">Gordonia spumicola</name>
    <dbReference type="NCBI Taxonomy" id="589161"/>
    <lineage>
        <taxon>Bacteria</taxon>
        <taxon>Bacillati</taxon>
        <taxon>Actinomycetota</taxon>
        <taxon>Actinomycetes</taxon>
        <taxon>Mycobacteriales</taxon>
        <taxon>Gordoniaceae</taxon>
        <taxon>Gordonia</taxon>
    </lineage>
</organism>
<accession>A0A7I9VFQ7</accession>
<name>A0A7I9VFQ7_9ACTN</name>
<dbReference type="Proteomes" id="UP000444960">
    <property type="component" value="Unassembled WGS sequence"/>
</dbReference>